<gene>
    <name evidence="1" type="ORF">MKP09_11680</name>
</gene>
<dbReference type="Gene3D" id="2.60.40.1120">
    <property type="entry name" value="Carboxypeptidase-like, regulatory domain"/>
    <property type="match status" value="1"/>
</dbReference>
<dbReference type="Proteomes" id="UP001202248">
    <property type="component" value="Unassembled WGS sequence"/>
</dbReference>
<name>A0ABS9SJG2_9BACT</name>
<organism evidence="1 2">
    <name type="scientific">Niabella ginsengisoli</name>
    <dbReference type="NCBI Taxonomy" id="522298"/>
    <lineage>
        <taxon>Bacteria</taxon>
        <taxon>Pseudomonadati</taxon>
        <taxon>Bacteroidota</taxon>
        <taxon>Chitinophagia</taxon>
        <taxon>Chitinophagales</taxon>
        <taxon>Chitinophagaceae</taxon>
        <taxon>Niabella</taxon>
    </lineage>
</organism>
<dbReference type="SUPFAM" id="SSF49464">
    <property type="entry name" value="Carboxypeptidase regulatory domain-like"/>
    <property type="match status" value="1"/>
</dbReference>
<dbReference type="EMBL" id="JAKWBL010000002">
    <property type="protein sequence ID" value="MCH5598522.1"/>
    <property type="molecule type" value="Genomic_DNA"/>
</dbReference>
<reference evidence="1 2" key="1">
    <citation type="submission" date="2022-02" db="EMBL/GenBank/DDBJ databases">
        <authorList>
            <person name="Min J."/>
        </authorList>
    </citation>
    <scope>NUCLEOTIDE SEQUENCE [LARGE SCALE GENOMIC DNA]</scope>
    <source>
        <strain evidence="1 2">GR10-1</strain>
    </source>
</reference>
<dbReference type="InterPro" id="IPR008969">
    <property type="entry name" value="CarboxyPept-like_regulatory"/>
</dbReference>
<comment type="caution">
    <text evidence="1">The sequence shown here is derived from an EMBL/GenBank/DDBJ whole genome shotgun (WGS) entry which is preliminary data.</text>
</comment>
<dbReference type="Pfam" id="PF13715">
    <property type="entry name" value="CarbopepD_reg_2"/>
    <property type="match status" value="1"/>
</dbReference>
<accession>A0ABS9SJG2</accession>
<dbReference type="RefSeq" id="WP_240830685.1">
    <property type="nucleotide sequence ID" value="NZ_JAKWBL010000002.1"/>
</dbReference>
<evidence type="ECO:0000313" key="2">
    <source>
        <dbReference type="Proteomes" id="UP001202248"/>
    </source>
</evidence>
<sequence>MPCHFFTTLLLSSSAQNAQTVKGSVTSKGQPVNGATVNVKGGTTSTLTDSSGNFSITTSLESILEISHVSFLKKKFH</sequence>
<evidence type="ECO:0000313" key="1">
    <source>
        <dbReference type="EMBL" id="MCH5598522.1"/>
    </source>
</evidence>
<proteinExistence type="predicted"/>
<keyword evidence="2" id="KW-1185">Reference proteome</keyword>
<protein>
    <submittedName>
        <fullName evidence="1">Carboxypeptidase-like regulatory domain-containing protein</fullName>
    </submittedName>
</protein>